<evidence type="ECO:0000313" key="2">
    <source>
        <dbReference type="Proteomes" id="UP001528411"/>
    </source>
</evidence>
<accession>A0ABT5FFX6</accession>
<reference evidence="1 2" key="1">
    <citation type="submission" date="2023-01" db="EMBL/GenBank/DDBJ databases">
        <title>Psychrosphaera sp. nov., isolated from marine algae.</title>
        <authorList>
            <person name="Bayburt H."/>
            <person name="Choi B.J."/>
            <person name="Kim J.M."/>
            <person name="Choi D.G."/>
            <person name="Jeon C.O."/>
        </authorList>
    </citation>
    <scope>NUCLEOTIDE SEQUENCE [LARGE SCALE GENOMIC DNA]</scope>
    <source>
        <strain evidence="1 2">G1-22</strain>
    </source>
</reference>
<protein>
    <submittedName>
        <fullName evidence="1">Uncharacterized protein</fullName>
    </submittedName>
</protein>
<dbReference type="Proteomes" id="UP001528411">
    <property type="component" value="Unassembled WGS sequence"/>
</dbReference>
<dbReference type="RefSeq" id="WP_272181259.1">
    <property type="nucleotide sequence ID" value="NZ_JAQOMS010000002.1"/>
</dbReference>
<dbReference type="EMBL" id="JAQOMS010000002">
    <property type="protein sequence ID" value="MDC2889944.1"/>
    <property type="molecule type" value="Genomic_DNA"/>
</dbReference>
<proteinExistence type="predicted"/>
<keyword evidence="2" id="KW-1185">Reference proteome</keyword>
<organism evidence="1 2">
    <name type="scientific">Psychrosphaera algicola</name>
    <dbReference type="NCBI Taxonomy" id="3023714"/>
    <lineage>
        <taxon>Bacteria</taxon>
        <taxon>Pseudomonadati</taxon>
        <taxon>Pseudomonadota</taxon>
        <taxon>Gammaproteobacteria</taxon>
        <taxon>Alteromonadales</taxon>
        <taxon>Pseudoalteromonadaceae</taxon>
        <taxon>Psychrosphaera</taxon>
    </lineage>
</organism>
<name>A0ABT5FFX6_9GAMM</name>
<sequence>MDYINTGADIDFAKYESFPFNAAAQVHKLMKRINGDGKEIKFIPDVPLFVVASEVDQTIDTKRTLAILNKWHKANTRTTQNEDTLIYYGHWKKLDNVSQSVNIHIPECGPQLLCSKVLGISHNGVPNSPKNPHYGLNGNYKYCEHHFGDETYNACKTMPVAPIGEITSANLDQNPVLRRLTFNPYFDHMADKMNDFVKAALEN</sequence>
<gene>
    <name evidence="1" type="ORF">PN838_15725</name>
</gene>
<comment type="caution">
    <text evidence="1">The sequence shown here is derived from an EMBL/GenBank/DDBJ whole genome shotgun (WGS) entry which is preliminary data.</text>
</comment>
<evidence type="ECO:0000313" key="1">
    <source>
        <dbReference type="EMBL" id="MDC2889944.1"/>
    </source>
</evidence>